<dbReference type="InterPro" id="IPR003594">
    <property type="entry name" value="HATPase_dom"/>
</dbReference>
<dbReference type="Pfam" id="PF02518">
    <property type="entry name" value="HATPase_c"/>
    <property type="match status" value="1"/>
</dbReference>
<keyword evidence="6" id="KW-1185">Reference proteome</keyword>
<gene>
    <name evidence="5" type="ORF">FGO68_gene15673</name>
</gene>
<dbReference type="Pfam" id="PF00512">
    <property type="entry name" value="HisKA"/>
    <property type="match status" value="1"/>
</dbReference>
<dbReference type="SMART" id="SM00388">
    <property type="entry name" value="HisKA"/>
    <property type="match status" value="1"/>
</dbReference>
<dbReference type="Gene3D" id="1.10.287.130">
    <property type="match status" value="1"/>
</dbReference>
<dbReference type="InterPro" id="IPR004358">
    <property type="entry name" value="Sig_transdc_His_kin-like_C"/>
</dbReference>
<accession>A0A8J8NXB8</accession>
<feature type="domain" description="Histidine kinase" evidence="3">
    <location>
        <begin position="134"/>
        <end position="369"/>
    </location>
</feature>
<dbReference type="InterPro" id="IPR003661">
    <property type="entry name" value="HisK_dim/P_dom"/>
</dbReference>
<dbReference type="InterPro" id="IPR036097">
    <property type="entry name" value="HisK_dim/P_sf"/>
</dbReference>
<dbReference type="InterPro" id="IPR005467">
    <property type="entry name" value="His_kinase_dom"/>
</dbReference>
<evidence type="ECO:0000259" key="4">
    <source>
        <dbReference type="PROSITE" id="PS50110"/>
    </source>
</evidence>
<reference evidence="5" key="1">
    <citation type="submission" date="2019-06" db="EMBL/GenBank/DDBJ databases">
        <authorList>
            <person name="Zheng W."/>
        </authorList>
    </citation>
    <scope>NUCLEOTIDE SEQUENCE</scope>
    <source>
        <strain evidence="5">QDHG01</strain>
    </source>
</reference>
<dbReference type="CDD" id="cd17546">
    <property type="entry name" value="REC_hyHK_CKI1_RcsC-like"/>
    <property type="match status" value="1"/>
</dbReference>
<evidence type="ECO:0000256" key="2">
    <source>
        <dbReference type="PROSITE-ProRule" id="PRU00169"/>
    </source>
</evidence>
<evidence type="ECO:0000313" key="6">
    <source>
        <dbReference type="Proteomes" id="UP000785679"/>
    </source>
</evidence>
<dbReference type="InterPro" id="IPR050956">
    <property type="entry name" value="2C_system_His_kinase"/>
</dbReference>
<dbReference type="Gene3D" id="3.40.50.2300">
    <property type="match status" value="1"/>
</dbReference>
<keyword evidence="1 2" id="KW-0597">Phosphoprotein</keyword>
<dbReference type="PANTHER" id="PTHR43719:SF28">
    <property type="entry name" value="PEROXIDE STRESS-ACTIVATED HISTIDINE KINASE MAK1-RELATED"/>
    <property type="match status" value="1"/>
</dbReference>
<dbReference type="GO" id="GO:0000155">
    <property type="term" value="F:phosphorelay sensor kinase activity"/>
    <property type="evidence" value="ECO:0007669"/>
    <property type="project" value="InterPro"/>
</dbReference>
<dbReference type="EMBL" id="RRYP01003699">
    <property type="protein sequence ID" value="TNV83566.1"/>
    <property type="molecule type" value="Genomic_DNA"/>
</dbReference>
<evidence type="ECO:0000259" key="3">
    <source>
        <dbReference type="PROSITE" id="PS50109"/>
    </source>
</evidence>
<sequence>MCSQEVITAKLDDKVLQTHSKLIDTSSPRKGVNLEEEDFGDDDLLTISEAVNDEDGHLFKIVTTHNSLGRNISESAQEYRLETQTLQEIVAFDQQEILFQNSNHKLIIAKSLTHFVAYEKLKMQNHFLEMITATVSHDMRTPLNAILGVGEELKRYIRQDHNEGITLHTMLMNSSKLLQLLVNDLLDLLRLKNGKFVKSEQNVQFRTSISELVQIFALQAEQKGLKLIIDFHPNLPEILTFDIQRVRQVLTNLIGNSLKYTFKGSIVVSARLIRNLDGQMMLEMTICDTGIGIKEQDRERIFRMFGKLESTEKMSTSGVGLGVSICKKIIEMLGGELTLVSSCQSKKCTSPHNLSQGGTTFQFTVRLQNMDTANIECETEIALDFDNENGFQRKVTENNQQTLDTVIDIFNITEPTSNIWQTNYLTTVINKTFCNIGAAKVNSKSPRDQSNKNNNQSNNLAVPECAIEEEDQSVTVGLICPCNSRKEILLLLKQVGVDSDQALNGLQAVEKVMLRQEERANSPCICGKETSPNYKLIFMDCNMPVMDGIQATKQIRRLFPQSGIRIIALTAYSTQGFEDKCFAVGMDGFTTKPISKEKVQEIVDQVQY</sequence>
<dbReference type="SUPFAM" id="SSF55874">
    <property type="entry name" value="ATPase domain of HSP90 chaperone/DNA topoisomerase II/histidine kinase"/>
    <property type="match status" value="1"/>
</dbReference>
<dbReference type="InterPro" id="IPR036890">
    <property type="entry name" value="HATPase_C_sf"/>
</dbReference>
<dbReference type="InterPro" id="IPR001789">
    <property type="entry name" value="Sig_transdc_resp-reg_receiver"/>
</dbReference>
<dbReference type="Pfam" id="PF00072">
    <property type="entry name" value="Response_reg"/>
    <property type="match status" value="1"/>
</dbReference>
<feature type="modified residue" description="4-aspartylphosphate" evidence="2">
    <location>
        <position position="540"/>
    </location>
</feature>
<dbReference type="PROSITE" id="PS50110">
    <property type="entry name" value="RESPONSE_REGULATORY"/>
    <property type="match status" value="1"/>
</dbReference>
<dbReference type="AlphaFoldDB" id="A0A8J8NXB8"/>
<protein>
    <recommendedName>
        <fullName evidence="7">Histidine kinase</fullName>
    </recommendedName>
</protein>
<evidence type="ECO:0000313" key="5">
    <source>
        <dbReference type="EMBL" id="TNV83566.1"/>
    </source>
</evidence>
<evidence type="ECO:0000256" key="1">
    <source>
        <dbReference type="ARBA" id="ARBA00022553"/>
    </source>
</evidence>
<feature type="domain" description="Response regulatory" evidence="4">
    <location>
        <begin position="474"/>
        <end position="607"/>
    </location>
</feature>
<dbReference type="SMART" id="SM00387">
    <property type="entry name" value="HATPase_c"/>
    <property type="match status" value="1"/>
</dbReference>
<organism evidence="5 6">
    <name type="scientific">Halteria grandinella</name>
    <dbReference type="NCBI Taxonomy" id="5974"/>
    <lineage>
        <taxon>Eukaryota</taxon>
        <taxon>Sar</taxon>
        <taxon>Alveolata</taxon>
        <taxon>Ciliophora</taxon>
        <taxon>Intramacronucleata</taxon>
        <taxon>Spirotrichea</taxon>
        <taxon>Stichotrichia</taxon>
        <taxon>Sporadotrichida</taxon>
        <taxon>Halteriidae</taxon>
        <taxon>Halteria</taxon>
    </lineage>
</organism>
<dbReference type="PANTHER" id="PTHR43719">
    <property type="entry name" value="TWO-COMPONENT HISTIDINE KINASE"/>
    <property type="match status" value="1"/>
</dbReference>
<name>A0A8J8NXB8_HALGN</name>
<dbReference type="OrthoDB" id="10266508at2759"/>
<dbReference type="SUPFAM" id="SSF47384">
    <property type="entry name" value="Homodimeric domain of signal transducing histidine kinase"/>
    <property type="match status" value="1"/>
</dbReference>
<dbReference type="PRINTS" id="PR00344">
    <property type="entry name" value="BCTRLSENSOR"/>
</dbReference>
<comment type="caution">
    <text evidence="5">The sequence shown here is derived from an EMBL/GenBank/DDBJ whole genome shotgun (WGS) entry which is preliminary data.</text>
</comment>
<dbReference type="Gene3D" id="3.30.565.10">
    <property type="entry name" value="Histidine kinase-like ATPase, C-terminal domain"/>
    <property type="match status" value="1"/>
</dbReference>
<dbReference type="Proteomes" id="UP000785679">
    <property type="component" value="Unassembled WGS sequence"/>
</dbReference>
<evidence type="ECO:0008006" key="7">
    <source>
        <dbReference type="Google" id="ProtNLM"/>
    </source>
</evidence>
<dbReference type="InterPro" id="IPR011006">
    <property type="entry name" value="CheY-like_superfamily"/>
</dbReference>
<dbReference type="CDD" id="cd00082">
    <property type="entry name" value="HisKA"/>
    <property type="match status" value="1"/>
</dbReference>
<dbReference type="SUPFAM" id="SSF52172">
    <property type="entry name" value="CheY-like"/>
    <property type="match status" value="1"/>
</dbReference>
<proteinExistence type="predicted"/>
<dbReference type="SMART" id="SM00448">
    <property type="entry name" value="REC"/>
    <property type="match status" value="1"/>
</dbReference>
<dbReference type="PROSITE" id="PS50109">
    <property type="entry name" value="HIS_KIN"/>
    <property type="match status" value="1"/>
</dbReference>